<dbReference type="Proteomes" id="UP000693946">
    <property type="component" value="Linkage Group LG7"/>
</dbReference>
<feature type="compositionally biased region" description="Basic and acidic residues" evidence="1">
    <location>
        <begin position="355"/>
        <end position="370"/>
    </location>
</feature>
<feature type="region of interest" description="Disordered" evidence="1">
    <location>
        <begin position="65"/>
        <end position="91"/>
    </location>
</feature>
<feature type="region of interest" description="Disordered" evidence="1">
    <location>
        <begin position="315"/>
        <end position="378"/>
    </location>
</feature>
<organism evidence="2 3">
    <name type="scientific">Solea senegalensis</name>
    <name type="common">Senegalese sole</name>
    <dbReference type="NCBI Taxonomy" id="28829"/>
    <lineage>
        <taxon>Eukaryota</taxon>
        <taxon>Metazoa</taxon>
        <taxon>Chordata</taxon>
        <taxon>Craniata</taxon>
        <taxon>Vertebrata</taxon>
        <taxon>Euteleostomi</taxon>
        <taxon>Actinopterygii</taxon>
        <taxon>Neopterygii</taxon>
        <taxon>Teleostei</taxon>
        <taxon>Neoteleostei</taxon>
        <taxon>Acanthomorphata</taxon>
        <taxon>Carangaria</taxon>
        <taxon>Pleuronectiformes</taxon>
        <taxon>Pleuronectoidei</taxon>
        <taxon>Soleidae</taxon>
        <taxon>Solea</taxon>
    </lineage>
</organism>
<dbReference type="AlphaFoldDB" id="A0AAV6Q7Y3"/>
<feature type="compositionally biased region" description="Basic and acidic residues" evidence="1">
    <location>
        <begin position="628"/>
        <end position="644"/>
    </location>
</feature>
<feature type="compositionally biased region" description="Polar residues" evidence="1">
    <location>
        <begin position="484"/>
        <end position="514"/>
    </location>
</feature>
<evidence type="ECO:0000256" key="1">
    <source>
        <dbReference type="SAM" id="MobiDB-lite"/>
    </source>
</evidence>
<evidence type="ECO:0000313" key="3">
    <source>
        <dbReference type="Proteomes" id="UP000693946"/>
    </source>
</evidence>
<feature type="compositionally biased region" description="Basic and acidic residues" evidence="1">
    <location>
        <begin position="330"/>
        <end position="347"/>
    </location>
</feature>
<feature type="compositionally biased region" description="Basic residues" evidence="1">
    <location>
        <begin position="199"/>
        <end position="210"/>
    </location>
</feature>
<feature type="region of interest" description="Disordered" evidence="1">
    <location>
        <begin position="470"/>
        <end position="514"/>
    </location>
</feature>
<sequence>MATGIKYYMSSILHRPDSLNTSISPDASTLRKLVRDRNCRPVLRGILESLLHYLMEDLPKWSTRNGNLGKPGTGTISIRNKGPDGPGQRMESSLKQTQFHTNSTMDQLYEAYTPKTTSMFLKHSWLNPPKGRLPSRCENYQIPDNVIPRRLTAFQLLQSKFLRSTPKPPVTHQREVGTLSFNRGVAAEVTHKQGSEHSMHRKDRAKRGQKRGGSVKDMVAKFVMAEQKEGAVNMLKKEPVKPRTIGRGIILNVLMERFETMAIVCKGSDLKGSQKRSSGGIDKDVTGSVKQRVACYKKGQQQVVDQTLHKQSTQKQIECKSGRGQMKRKQMTEQRPEQAEVIFKKETSNLGGQNHLKEEQTGEQPSDQRSHGYCSLKHTNGQGNNNGIKGWESCECGKDQTTADETQHINNRLKYGQTESLCLTSVSEWSLPEPHRLFPQVQASLSWNVATIMTCSTVWSICVDSSPTQHFQENKRPVKKPDVKNNSPCEVPQYAQSELTESEPSMTEADNTAKPQIHGLFTNTDHDLVTKAEEDLNCSRSEMTQRKHYQYVIPRIYRLDYQQGPDQTESSSQSAPEHKTTTVPWQSETSPAAPPNTSLMTMKTWEKDIDTSLSHDIAPHSITTIKPTETDVQEKDKKPGEEREKVTLVDMNDSNMQQRLRLSEYSDDVHLEGSKMVDVKIPDIKPNQDEPTEKPKYTTINYGDPSIKQTYKPKIIRFTDTFTF</sequence>
<accession>A0AAV6Q7Y3</accession>
<feature type="region of interest" description="Disordered" evidence="1">
    <location>
        <begin position="190"/>
        <end position="214"/>
    </location>
</feature>
<feature type="region of interest" description="Disordered" evidence="1">
    <location>
        <begin position="682"/>
        <end position="701"/>
    </location>
</feature>
<dbReference type="EMBL" id="JAGKHQ010000019">
    <property type="protein sequence ID" value="KAG7483024.1"/>
    <property type="molecule type" value="Genomic_DNA"/>
</dbReference>
<reference evidence="2 3" key="1">
    <citation type="journal article" date="2021" name="Sci. Rep.">
        <title>Chromosome anchoring in Senegalese sole (Solea senegalensis) reveals sex-associated markers and genome rearrangements in flatfish.</title>
        <authorList>
            <person name="Guerrero-Cozar I."/>
            <person name="Gomez-Garrido J."/>
            <person name="Berbel C."/>
            <person name="Martinez-Blanch J.F."/>
            <person name="Alioto T."/>
            <person name="Claros M.G."/>
            <person name="Gagnaire P.A."/>
            <person name="Manchado M."/>
        </authorList>
    </citation>
    <scope>NUCLEOTIDE SEQUENCE [LARGE SCALE GENOMIC DNA]</scope>
    <source>
        <strain evidence="2">Sse05_10M</strain>
    </source>
</reference>
<protein>
    <submittedName>
        <fullName evidence="2">Uncharacterized protein</fullName>
    </submittedName>
</protein>
<feature type="compositionally biased region" description="Polar residues" evidence="1">
    <location>
        <begin position="564"/>
        <end position="598"/>
    </location>
</feature>
<name>A0AAV6Q7Y3_SOLSE</name>
<gene>
    <name evidence="2" type="ORF">JOB18_036985</name>
</gene>
<proteinExistence type="predicted"/>
<feature type="compositionally biased region" description="Basic and acidic residues" evidence="1">
    <location>
        <begin position="472"/>
        <end position="483"/>
    </location>
</feature>
<keyword evidence="3" id="KW-1185">Reference proteome</keyword>
<feature type="region of interest" description="Disordered" evidence="1">
    <location>
        <begin position="563"/>
        <end position="598"/>
    </location>
</feature>
<feature type="compositionally biased region" description="Basic and acidic residues" evidence="1">
    <location>
        <begin position="682"/>
        <end position="696"/>
    </location>
</feature>
<comment type="caution">
    <text evidence="2">The sequence shown here is derived from an EMBL/GenBank/DDBJ whole genome shotgun (WGS) entry which is preliminary data.</text>
</comment>
<feature type="region of interest" description="Disordered" evidence="1">
    <location>
        <begin position="620"/>
        <end position="644"/>
    </location>
</feature>
<evidence type="ECO:0000313" key="2">
    <source>
        <dbReference type="EMBL" id="KAG7483024.1"/>
    </source>
</evidence>